<dbReference type="SMART" id="SM00445">
    <property type="entry name" value="LINK"/>
    <property type="match status" value="1"/>
</dbReference>
<name>A0A6C0DIA9_9ZZZZ</name>
<organism evidence="4">
    <name type="scientific">viral metagenome</name>
    <dbReference type="NCBI Taxonomy" id="1070528"/>
    <lineage>
        <taxon>unclassified sequences</taxon>
        <taxon>metagenomes</taxon>
        <taxon>organismal metagenomes</taxon>
    </lineage>
</organism>
<dbReference type="Gene3D" id="3.10.100.10">
    <property type="entry name" value="Mannose-Binding Protein A, subunit A"/>
    <property type="match status" value="1"/>
</dbReference>
<keyword evidence="1" id="KW-1015">Disulfide bond</keyword>
<keyword evidence="2" id="KW-1133">Transmembrane helix</keyword>
<feature type="transmembrane region" description="Helical" evidence="2">
    <location>
        <begin position="69"/>
        <end position="91"/>
    </location>
</feature>
<proteinExistence type="predicted"/>
<evidence type="ECO:0000259" key="3">
    <source>
        <dbReference type="PROSITE" id="PS50963"/>
    </source>
</evidence>
<reference evidence="4" key="1">
    <citation type="journal article" date="2020" name="Nature">
        <title>Giant virus diversity and host interactions through global metagenomics.</title>
        <authorList>
            <person name="Schulz F."/>
            <person name="Roux S."/>
            <person name="Paez-Espino D."/>
            <person name="Jungbluth S."/>
            <person name="Walsh D.A."/>
            <person name="Denef V.J."/>
            <person name="McMahon K.D."/>
            <person name="Konstantinidis K.T."/>
            <person name="Eloe-Fadrosh E.A."/>
            <person name="Kyrpides N.C."/>
            <person name="Woyke T."/>
        </authorList>
    </citation>
    <scope>NUCLEOTIDE SEQUENCE</scope>
    <source>
        <strain evidence="4">GVMAG-M-3300023174-182</strain>
    </source>
</reference>
<protein>
    <recommendedName>
        <fullName evidence="3">Link domain-containing protein</fullName>
    </recommendedName>
</protein>
<evidence type="ECO:0000313" key="4">
    <source>
        <dbReference type="EMBL" id="QHT16161.1"/>
    </source>
</evidence>
<dbReference type="AlphaFoldDB" id="A0A6C0DIA9"/>
<keyword evidence="2" id="KW-0812">Transmembrane</keyword>
<accession>A0A6C0DIA9</accession>
<evidence type="ECO:0000256" key="1">
    <source>
        <dbReference type="ARBA" id="ARBA00023157"/>
    </source>
</evidence>
<evidence type="ECO:0000256" key="2">
    <source>
        <dbReference type="SAM" id="Phobius"/>
    </source>
</evidence>
<dbReference type="SUPFAM" id="SSF56436">
    <property type="entry name" value="C-type lectin-like"/>
    <property type="match status" value="1"/>
</dbReference>
<feature type="transmembrane region" description="Helical" evidence="2">
    <location>
        <begin position="21"/>
        <end position="42"/>
    </location>
</feature>
<dbReference type="Pfam" id="PF00193">
    <property type="entry name" value="Xlink"/>
    <property type="match status" value="1"/>
</dbReference>
<keyword evidence="2" id="KW-0472">Membrane</keyword>
<dbReference type="GO" id="GO:0007155">
    <property type="term" value="P:cell adhesion"/>
    <property type="evidence" value="ECO:0007669"/>
    <property type="project" value="InterPro"/>
</dbReference>
<dbReference type="PROSITE" id="PS50963">
    <property type="entry name" value="LINK_2"/>
    <property type="match status" value="1"/>
</dbReference>
<dbReference type="InterPro" id="IPR000538">
    <property type="entry name" value="Link_dom"/>
</dbReference>
<dbReference type="InterPro" id="IPR016186">
    <property type="entry name" value="C-type_lectin-like/link_sf"/>
</dbReference>
<dbReference type="GO" id="GO:0005540">
    <property type="term" value="F:hyaluronic acid binding"/>
    <property type="evidence" value="ECO:0007669"/>
    <property type="project" value="InterPro"/>
</dbReference>
<sequence>MEVNTTSTTDPVNMYNYINNFVLNPAVFIILFLVLISYFVFFSSLGNNENNMNSMSIIGNDTNSFSQNFFVILVMLVLIFLILANAFQYFFSINITAYLKNLFTNKAEVDILVDQNPGNRQNDLPVSTTVPEIQYRKQVFNIPGNYYTYDNAKAICKAYGSELATYQQIEDAYKNGGEWCNYGWSEKQMALFPTQQNTFNNLQKIKGHEHDCGRPGINGGYIANPNVRFGVNCYGNKPKITEEEDELMKISSPYPETIQDIEFQKKVDYWKNNIDDVLVSPFNHNRWGE</sequence>
<dbReference type="EMBL" id="MN739616">
    <property type="protein sequence ID" value="QHT16161.1"/>
    <property type="molecule type" value="Genomic_DNA"/>
</dbReference>
<feature type="domain" description="Link" evidence="3">
    <location>
        <begin position="135"/>
        <end position="235"/>
    </location>
</feature>
<dbReference type="InterPro" id="IPR016187">
    <property type="entry name" value="CTDL_fold"/>
</dbReference>